<accession>H1XS08</accession>
<keyword evidence="13" id="KW-1185">Reference proteome</keyword>
<dbReference type="InterPro" id="IPR011006">
    <property type="entry name" value="CheY-like_superfamily"/>
</dbReference>
<keyword evidence="6" id="KW-0732">Signal</keyword>
<dbReference type="PROSITE" id="PS50112">
    <property type="entry name" value="PAS"/>
    <property type="match status" value="1"/>
</dbReference>
<evidence type="ECO:0000313" key="11">
    <source>
        <dbReference type="EMBL" id="APF18501.1"/>
    </source>
</evidence>
<dbReference type="STRING" id="880073.Cabys_1752"/>
<dbReference type="Pfam" id="PF00072">
    <property type="entry name" value="Response_reg"/>
    <property type="match status" value="1"/>
</dbReference>
<evidence type="ECO:0000259" key="10">
    <source>
        <dbReference type="PROSITE" id="PS50113"/>
    </source>
</evidence>
<dbReference type="Pfam" id="PF00512">
    <property type="entry name" value="HisKA"/>
    <property type="match status" value="1"/>
</dbReference>
<dbReference type="PaxDb" id="880073-Calab_2894"/>
<keyword evidence="5" id="KW-0812">Transmembrane</keyword>
<dbReference type="InterPro" id="IPR000014">
    <property type="entry name" value="PAS"/>
</dbReference>
<evidence type="ECO:0000256" key="5">
    <source>
        <dbReference type="SAM" id="Phobius"/>
    </source>
</evidence>
<keyword evidence="3 4" id="KW-0597">Phosphoprotein</keyword>
<dbReference type="InterPro" id="IPR011123">
    <property type="entry name" value="Y_Y_Y"/>
</dbReference>
<dbReference type="InterPro" id="IPR003594">
    <property type="entry name" value="HATPase_dom"/>
</dbReference>
<comment type="catalytic activity">
    <reaction evidence="1">
        <text>ATP + protein L-histidine = ADP + protein N-phospho-L-histidine.</text>
        <dbReference type="EC" id="2.7.13.3"/>
    </reaction>
</comment>
<dbReference type="OrthoDB" id="9809670at2"/>
<sequence precursor="true">MKKIILLACLAFIGYLPAAQMDVINYNVQQGLVQSQVFDIVQDNDGFIWFATAGGISRFDGHDFISFTKRQGIADNFTTSALLDRDGFLWFGHQKGKLSKINPKTFEIQTYQIKIDNKPQNKLQIISLFEDVTGRLWILTVGKGLFFLQDGKFYPLSRKMGLLSSYVYKMIQYNDSTLWVATARGLSAINCRDSIPQKCDSLGVFGLKNPYIVDLVKDRDGRVWFSILDEGLFYLNPDGSFNKITKKDGLIENNIWGIALDPKGGMWLTYNVKGISYLEVQELNQNQYRISHFNSQEKLTTIDIFKIFVDREGNVWLGLNGKGVDLLRKSLLQTYRISGKNMPENIVWSIWGDGKRYWFGLENGLASMDMRTGKINLVKEIDGVKLNSVMQILAEKNGDFWIISYGSGIFHYDSQQRRFRRFKIPEDIDPRFVYCISKDDEDKYWFGFEFFGLLIYDSKSKTFKRLTRSDNKILSDSIAVLYNDGVGNMWIGTFDAGLIQYDGSTFKLFSSETGFPIHGVNSITRGPDGRLWLISDSDEVVVFDGEKVEVLTERFGLRQNSLYSLSFWKNQLWVGTNRGIVCIDLKSGGKYDIGLNTGFDVTEANERAVFIAPDSSLWFGTIDGVIRVNPASLQDYMLSPNVELYDVKIFSQHAEWPEDSRLSHNKNHLTFVYTGIFFKVPEWLKFQYRLRGFDREWSKPTDSRSVTYSYIPPGEYVFEVRASIDGVNWSEPATLSFTISPPFYKTWWFLFMASLFIFSVVVGTIYYRDKKNKQIQAYLEQKVNERTQELLQQKERVETINKALSESESKFRTLTEISPSAIFIYQDYKFIYVNPATEKITGYKKEELLDKPIFEIVHPDFKAIVAERARKRLKGEKVPDRYEFKIIRKDGQERWVDFSARAITYLGKEAGLGTVFDVTERKRAEEALLEEKERLDATLSAIGDGVIATDREQRIIICNKRALNILGPDNFEEKKYIGAYFPDLFKIFNENTNEPLPNPVSTLIESNGANQIEGSGFLKSRGKKKVLIEYSAAPIFDKHSNIIGVVIAFRDVTAKRRMEAELLKNQKLESIGVLAGGIAHDFNNFLTAIMGNLSLLRMRMNEEDKRLISRIQSAEKAAEKAQELTQQLLTFSKGGLPIKKTTDIRELVQDSAEFVLSGANVDFVLESDSDLWHAEVDQGQINQVIQNLIINANQAMPNGGTIYLKLKNMELKTPGKLPLEAGKYIKITIKDQGVGIPPKYLSKIFDPFFSTKQSGSGLGLTTAFSIVKKHKGHIEVQSEVGVGTEFTIYLPATTKRKEKVAEKLKFSKFKFGNQRPVVLIMDDEEMVRDLAANLFDQLGFVVIQARDGSEAINLYKSFKENERKIDLVVMDLTIPGGMGGKEAIKKLLEVDPDARVVVSSGYSNDPVMAQFEKYGFKACLRKPFKLEELLVILNSMDFNGN</sequence>
<dbReference type="PRINTS" id="PR00344">
    <property type="entry name" value="BCTRLSENSOR"/>
</dbReference>
<feature type="domain" description="PAC" evidence="10">
    <location>
        <begin position="1012"/>
        <end position="1064"/>
    </location>
</feature>
<dbReference type="Gene3D" id="2.60.40.10">
    <property type="entry name" value="Immunoglobulins"/>
    <property type="match status" value="1"/>
</dbReference>
<dbReference type="Proteomes" id="UP000004671">
    <property type="component" value="Chromosome"/>
</dbReference>
<feature type="domain" description="Histidine kinase" evidence="7">
    <location>
        <begin position="1077"/>
        <end position="1294"/>
    </location>
</feature>
<evidence type="ECO:0000256" key="3">
    <source>
        <dbReference type="ARBA" id="ARBA00022553"/>
    </source>
</evidence>
<dbReference type="PANTHER" id="PTHR43547">
    <property type="entry name" value="TWO-COMPONENT HISTIDINE KINASE"/>
    <property type="match status" value="1"/>
</dbReference>
<dbReference type="InParanoid" id="H1XS08"/>
<dbReference type="Gene3D" id="2.130.10.10">
    <property type="entry name" value="YVTN repeat-like/Quinoprotein amine dehydrogenase"/>
    <property type="match status" value="2"/>
</dbReference>
<dbReference type="Pfam" id="PF08447">
    <property type="entry name" value="PAS_3"/>
    <property type="match status" value="1"/>
</dbReference>
<dbReference type="InterPro" id="IPR011110">
    <property type="entry name" value="Reg_prop"/>
</dbReference>
<evidence type="ECO:0000256" key="1">
    <source>
        <dbReference type="ARBA" id="ARBA00000085"/>
    </source>
</evidence>
<dbReference type="SUPFAM" id="SSF47384">
    <property type="entry name" value="Homodimeric domain of signal transducing histidine kinase"/>
    <property type="match status" value="1"/>
</dbReference>
<name>H1XS08_CALAY</name>
<evidence type="ECO:0000313" key="12">
    <source>
        <dbReference type="EMBL" id="EHO42501.1"/>
    </source>
</evidence>
<keyword evidence="12" id="KW-0808">Transferase</keyword>
<dbReference type="SUPFAM" id="SSF55874">
    <property type="entry name" value="ATPase domain of HSP90 chaperone/DNA topoisomerase II/histidine kinase"/>
    <property type="match status" value="1"/>
</dbReference>
<dbReference type="NCBIfam" id="TIGR00229">
    <property type="entry name" value="sensory_box"/>
    <property type="match status" value="2"/>
</dbReference>
<dbReference type="PROSITE" id="PS50109">
    <property type="entry name" value="HIS_KIN"/>
    <property type="match status" value="1"/>
</dbReference>
<dbReference type="InterPro" id="IPR005467">
    <property type="entry name" value="His_kinase_dom"/>
</dbReference>
<feature type="domain" description="PAS" evidence="9">
    <location>
        <begin position="807"/>
        <end position="876"/>
    </location>
</feature>
<dbReference type="SMART" id="SM00091">
    <property type="entry name" value="PAS"/>
    <property type="match status" value="2"/>
</dbReference>
<dbReference type="eggNOG" id="COG2202">
    <property type="taxonomic scope" value="Bacteria"/>
</dbReference>
<evidence type="ECO:0000256" key="6">
    <source>
        <dbReference type="SAM" id="SignalP"/>
    </source>
</evidence>
<feature type="signal peptide" evidence="6">
    <location>
        <begin position="1"/>
        <end position="18"/>
    </location>
</feature>
<dbReference type="KEGG" id="caby:Cabys_1752"/>
<dbReference type="EMBL" id="CP018099">
    <property type="protein sequence ID" value="APF18501.1"/>
    <property type="molecule type" value="Genomic_DNA"/>
</dbReference>
<evidence type="ECO:0000256" key="4">
    <source>
        <dbReference type="PROSITE-ProRule" id="PRU00169"/>
    </source>
</evidence>
<dbReference type="Pfam" id="PF02518">
    <property type="entry name" value="HATPase_c"/>
    <property type="match status" value="1"/>
</dbReference>
<dbReference type="PROSITE" id="PS50113">
    <property type="entry name" value="PAC"/>
    <property type="match status" value="2"/>
</dbReference>
<protein>
    <recommendedName>
        <fullName evidence="2">histidine kinase</fullName>
        <ecNumber evidence="2">2.7.13.3</ecNumber>
    </recommendedName>
</protein>
<dbReference type="GO" id="GO:0000155">
    <property type="term" value="F:phosphorelay sensor kinase activity"/>
    <property type="evidence" value="ECO:0007669"/>
    <property type="project" value="InterPro"/>
</dbReference>
<evidence type="ECO:0000256" key="2">
    <source>
        <dbReference type="ARBA" id="ARBA00012438"/>
    </source>
</evidence>
<keyword evidence="5" id="KW-1133">Transmembrane helix</keyword>
<dbReference type="Gene3D" id="3.30.565.10">
    <property type="entry name" value="Histidine kinase-like ATPase, C-terminal domain"/>
    <property type="match status" value="1"/>
</dbReference>
<feature type="transmembrane region" description="Helical" evidence="5">
    <location>
        <begin position="747"/>
        <end position="767"/>
    </location>
</feature>
<dbReference type="SUPFAM" id="SSF63829">
    <property type="entry name" value="Calcium-dependent phosphotriesterase"/>
    <property type="match status" value="3"/>
</dbReference>
<dbReference type="EC" id="2.7.13.3" evidence="2"/>
<evidence type="ECO:0000313" key="13">
    <source>
        <dbReference type="Proteomes" id="UP000004671"/>
    </source>
</evidence>
<dbReference type="InterPro" id="IPR013655">
    <property type="entry name" value="PAS_fold_3"/>
</dbReference>
<dbReference type="SUPFAM" id="SSF55785">
    <property type="entry name" value="PYP-like sensor domain (PAS domain)"/>
    <property type="match status" value="2"/>
</dbReference>
<dbReference type="RefSeq" id="WP_006929860.1">
    <property type="nucleotide sequence ID" value="NZ_CM001402.1"/>
</dbReference>
<dbReference type="Pfam" id="PF07494">
    <property type="entry name" value="Reg_prop"/>
    <property type="match status" value="1"/>
</dbReference>
<dbReference type="EMBL" id="CM001402">
    <property type="protein sequence ID" value="EHO42501.1"/>
    <property type="molecule type" value="Genomic_DNA"/>
</dbReference>
<organism evidence="12 13">
    <name type="scientific">Caldithrix abyssi DSM 13497</name>
    <dbReference type="NCBI Taxonomy" id="880073"/>
    <lineage>
        <taxon>Bacteria</taxon>
        <taxon>Pseudomonadati</taxon>
        <taxon>Calditrichota</taxon>
        <taxon>Calditrichia</taxon>
        <taxon>Calditrichales</taxon>
        <taxon>Calditrichaceae</taxon>
        <taxon>Caldithrix</taxon>
    </lineage>
</organism>
<dbReference type="Gene3D" id="3.30.450.20">
    <property type="entry name" value="PAS domain"/>
    <property type="match status" value="2"/>
</dbReference>
<feature type="domain" description="PAC" evidence="10">
    <location>
        <begin position="880"/>
        <end position="930"/>
    </location>
</feature>
<dbReference type="CDD" id="cd00130">
    <property type="entry name" value="PAS"/>
    <property type="match status" value="2"/>
</dbReference>
<dbReference type="CDD" id="cd00082">
    <property type="entry name" value="HisKA"/>
    <property type="match status" value="1"/>
</dbReference>
<reference evidence="11 14" key="2">
    <citation type="submission" date="2016-11" db="EMBL/GenBank/DDBJ databases">
        <title>Genomic analysis of Caldithrix abyssi and proposal of a novel bacterial phylum Caldithrichaeota.</title>
        <authorList>
            <person name="Kublanov I."/>
            <person name="Sigalova O."/>
            <person name="Gavrilov S."/>
            <person name="Lebedinsky A."/>
            <person name="Ivanova N."/>
            <person name="Daum C."/>
            <person name="Reddy T."/>
            <person name="Klenk H.P."/>
            <person name="Goker M."/>
            <person name="Reva O."/>
            <person name="Miroshnichenko M."/>
            <person name="Kyprides N."/>
            <person name="Woyke T."/>
            <person name="Gelfand M."/>
        </authorList>
    </citation>
    <scope>NUCLEOTIDE SEQUENCE [LARGE SCALE GENOMIC DNA]</scope>
    <source>
        <strain evidence="11 14">LF13</strain>
    </source>
</reference>
<dbReference type="SUPFAM" id="SSF52172">
    <property type="entry name" value="CheY-like"/>
    <property type="match status" value="1"/>
</dbReference>
<gene>
    <name evidence="11" type="ORF">Cabys_1752</name>
    <name evidence="12" type="ORF">Calab_2894</name>
</gene>
<feature type="domain" description="Response regulatory" evidence="8">
    <location>
        <begin position="1317"/>
        <end position="1437"/>
    </location>
</feature>
<dbReference type="InterPro" id="IPR000700">
    <property type="entry name" value="PAS-assoc_C"/>
</dbReference>
<dbReference type="SMART" id="SM00387">
    <property type="entry name" value="HATPase_c"/>
    <property type="match status" value="1"/>
</dbReference>
<dbReference type="InterPro" id="IPR001610">
    <property type="entry name" value="PAC"/>
</dbReference>
<reference evidence="12 13" key="1">
    <citation type="submission" date="2011-09" db="EMBL/GenBank/DDBJ databases">
        <title>The permanent draft genome of Caldithrix abyssi DSM 13497.</title>
        <authorList>
            <consortium name="US DOE Joint Genome Institute (JGI-PGF)"/>
            <person name="Lucas S."/>
            <person name="Han J."/>
            <person name="Lapidus A."/>
            <person name="Bruce D."/>
            <person name="Goodwin L."/>
            <person name="Pitluck S."/>
            <person name="Peters L."/>
            <person name="Kyrpides N."/>
            <person name="Mavromatis K."/>
            <person name="Ivanova N."/>
            <person name="Mikhailova N."/>
            <person name="Chertkov O."/>
            <person name="Detter J.C."/>
            <person name="Tapia R."/>
            <person name="Han C."/>
            <person name="Land M."/>
            <person name="Hauser L."/>
            <person name="Markowitz V."/>
            <person name="Cheng J.-F."/>
            <person name="Hugenholtz P."/>
            <person name="Woyke T."/>
            <person name="Wu D."/>
            <person name="Spring S."/>
            <person name="Brambilla E."/>
            <person name="Klenk H.-P."/>
            <person name="Eisen J.A."/>
        </authorList>
    </citation>
    <scope>NUCLEOTIDE SEQUENCE [LARGE SCALE GENOMIC DNA]</scope>
    <source>
        <strain evidence="12 13">DSM 13497</strain>
    </source>
</reference>
<dbReference type="InterPro" id="IPR004358">
    <property type="entry name" value="Sig_transdc_His_kin-like_C"/>
</dbReference>
<dbReference type="SMART" id="SM00448">
    <property type="entry name" value="REC"/>
    <property type="match status" value="1"/>
</dbReference>
<dbReference type="Gene3D" id="1.10.287.130">
    <property type="match status" value="1"/>
</dbReference>
<keyword evidence="12" id="KW-0418">Kinase</keyword>
<dbReference type="Gene3D" id="3.40.50.2300">
    <property type="match status" value="1"/>
</dbReference>
<dbReference type="InterPro" id="IPR036097">
    <property type="entry name" value="HisK_dim/P_sf"/>
</dbReference>
<dbReference type="SMART" id="SM00086">
    <property type="entry name" value="PAC"/>
    <property type="match status" value="2"/>
</dbReference>
<dbReference type="PANTHER" id="PTHR43547:SF2">
    <property type="entry name" value="HYBRID SIGNAL TRANSDUCTION HISTIDINE KINASE C"/>
    <property type="match status" value="1"/>
</dbReference>
<dbReference type="HOGENOM" id="CLU_251833_0_0_0"/>
<dbReference type="Pfam" id="PF07495">
    <property type="entry name" value="Y_Y_Y"/>
    <property type="match status" value="1"/>
</dbReference>
<proteinExistence type="predicted"/>
<dbReference type="InterPro" id="IPR035965">
    <property type="entry name" value="PAS-like_dom_sf"/>
</dbReference>
<dbReference type="PROSITE" id="PS50110">
    <property type="entry name" value="RESPONSE_REGULATORY"/>
    <property type="match status" value="1"/>
</dbReference>
<dbReference type="InterPro" id="IPR036890">
    <property type="entry name" value="HATPase_C_sf"/>
</dbReference>
<feature type="chain" id="PRO_5010497859" description="histidine kinase" evidence="6">
    <location>
        <begin position="19"/>
        <end position="1441"/>
    </location>
</feature>
<evidence type="ECO:0000259" key="8">
    <source>
        <dbReference type="PROSITE" id="PS50110"/>
    </source>
</evidence>
<keyword evidence="5" id="KW-0472">Membrane</keyword>
<dbReference type="SMART" id="SM00388">
    <property type="entry name" value="HisKA"/>
    <property type="match status" value="1"/>
</dbReference>
<feature type="modified residue" description="4-aspartylphosphate" evidence="4">
    <location>
        <position position="1371"/>
    </location>
</feature>
<dbReference type="eggNOG" id="COG5002">
    <property type="taxonomic scope" value="Bacteria"/>
</dbReference>
<evidence type="ECO:0000259" key="9">
    <source>
        <dbReference type="PROSITE" id="PS50112"/>
    </source>
</evidence>
<dbReference type="InterPro" id="IPR015943">
    <property type="entry name" value="WD40/YVTN_repeat-like_dom_sf"/>
</dbReference>
<dbReference type="InterPro" id="IPR001789">
    <property type="entry name" value="Sig_transdc_resp-reg_receiver"/>
</dbReference>
<evidence type="ECO:0000313" key="14">
    <source>
        <dbReference type="Proteomes" id="UP000183868"/>
    </source>
</evidence>
<dbReference type="InterPro" id="IPR003661">
    <property type="entry name" value="HisK_dim/P_dom"/>
</dbReference>
<dbReference type="Proteomes" id="UP000183868">
    <property type="component" value="Chromosome"/>
</dbReference>
<dbReference type="Pfam" id="PF13426">
    <property type="entry name" value="PAS_9"/>
    <property type="match status" value="1"/>
</dbReference>
<evidence type="ECO:0000259" key="7">
    <source>
        <dbReference type="PROSITE" id="PS50109"/>
    </source>
</evidence>
<dbReference type="InterPro" id="IPR013783">
    <property type="entry name" value="Ig-like_fold"/>
</dbReference>